<evidence type="ECO:0000256" key="1">
    <source>
        <dbReference type="SAM" id="MobiDB-lite"/>
    </source>
</evidence>
<dbReference type="RefSeq" id="WP_393010338.1">
    <property type="nucleotide sequence ID" value="NZ_JAZAQF010000012.1"/>
</dbReference>
<evidence type="ECO:0000313" key="3">
    <source>
        <dbReference type="Proteomes" id="UP001604335"/>
    </source>
</evidence>
<protein>
    <recommendedName>
        <fullName evidence="4">CopG family transcriptional regulator</fullName>
    </recommendedName>
</protein>
<accession>A0ABW7C926</accession>
<name>A0ABW7C926_9CYAN</name>
<dbReference type="Gene3D" id="1.10.1220.10">
    <property type="entry name" value="Met repressor-like"/>
    <property type="match status" value="1"/>
</dbReference>
<proteinExistence type="predicted"/>
<evidence type="ECO:0000313" key="2">
    <source>
        <dbReference type="EMBL" id="MFG3816438.1"/>
    </source>
</evidence>
<dbReference type="InterPro" id="IPR010985">
    <property type="entry name" value="Ribbon_hlx_hlx"/>
</dbReference>
<feature type="compositionally biased region" description="Low complexity" evidence="1">
    <location>
        <begin position="130"/>
        <end position="143"/>
    </location>
</feature>
<feature type="region of interest" description="Disordered" evidence="1">
    <location>
        <begin position="102"/>
        <end position="143"/>
    </location>
</feature>
<organism evidence="2 3">
    <name type="scientific">Limnothrix redekei LRLZ20PSL1</name>
    <dbReference type="NCBI Taxonomy" id="3112953"/>
    <lineage>
        <taxon>Bacteria</taxon>
        <taxon>Bacillati</taxon>
        <taxon>Cyanobacteriota</taxon>
        <taxon>Cyanophyceae</taxon>
        <taxon>Pseudanabaenales</taxon>
        <taxon>Pseudanabaenaceae</taxon>
        <taxon>Limnothrix</taxon>
    </lineage>
</organism>
<dbReference type="Proteomes" id="UP001604335">
    <property type="component" value="Unassembled WGS sequence"/>
</dbReference>
<dbReference type="InterPro" id="IPR013321">
    <property type="entry name" value="Arc_rbn_hlx_hlx"/>
</dbReference>
<sequence length="143" mass="15812">MQDKQDKQKVTLYFPQQLHRQLKIRAAVESEPMSAIVERAVAFYLEHPEVIDEHSEPYGRTHRVYSCPVCQTSTVLRDGELVGLGSQPGILAEDTLSIERALTVRAGAPESAEEEAPDSDPDSDTDDSNSENLDSNSENLVPC</sequence>
<gene>
    <name evidence="2" type="ORF">VPK24_02225</name>
</gene>
<keyword evidence="3" id="KW-1185">Reference proteome</keyword>
<evidence type="ECO:0008006" key="4">
    <source>
        <dbReference type="Google" id="ProtNLM"/>
    </source>
</evidence>
<reference evidence="3" key="1">
    <citation type="journal article" date="2024" name="Algal Res.">
        <title>Biochemical, toxicological and genomic investigation of a high-biomass producing Limnothrix strain isolated from Italian shallow drinking water reservoir.</title>
        <authorList>
            <person name="Simonazzi M."/>
            <person name="Shishido T.K."/>
            <person name="Delbaje E."/>
            <person name="Wahlsten M."/>
            <person name="Fewer D.P."/>
            <person name="Sivonen K."/>
            <person name="Pezzolesi L."/>
            <person name="Pistocchi R."/>
        </authorList>
    </citation>
    <scope>NUCLEOTIDE SEQUENCE [LARGE SCALE GENOMIC DNA]</scope>
    <source>
        <strain evidence="3">LRLZ20PSL1</strain>
    </source>
</reference>
<dbReference type="SUPFAM" id="SSF47598">
    <property type="entry name" value="Ribbon-helix-helix"/>
    <property type="match status" value="1"/>
</dbReference>
<dbReference type="EMBL" id="JAZAQF010000012">
    <property type="protein sequence ID" value="MFG3816438.1"/>
    <property type="molecule type" value="Genomic_DNA"/>
</dbReference>
<feature type="compositionally biased region" description="Acidic residues" evidence="1">
    <location>
        <begin position="111"/>
        <end position="129"/>
    </location>
</feature>
<comment type="caution">
    <text evidence="2">The sequence shown here is derived from an EMBL/GenBank/DDBJ whole genome shotgun (WGS) entry which is preliminary data.</text>
</comment>